<evidence type="ECO:0008006" key="3">
    <source>
        <dbReference type="Google" id="ProtNLM"/>
    </source>
</evidence>
<gene>
    <name evidence="1" type="ORF">PCOR1329_LOCUS53101</name>
</gene>
<evidence type="ECO:0000313" key="2">
    <source>
        <dbReference type="Proteomes" id="UP001189429"/>
    </source>
</evidence>
<name>A0ABN9V1G7_9DINO</name>
<evidence type="ECO:0000313" key="1">
    <source>
        <dbReference type="EMBL" id="CAK0865641.1"/>
    </source>
</evidence>
<keyword evidence="2" id="KW-1185">Reference proteome</keyword>
<feature type="non-terminal residue" evidence="1">
    <location>
        <position position="1"/>
    </location>
</feature>
<protein>
    <recommendedName>
        <fullName evidence="3">Phospholipase B-like</fullName>
    </recommendedName>
</protein>
<reference evidence="1" key="1">
    <citation type="submission" date="2023-10" db="EMBL/GenBank/DDBJ databases">
        <authorList>
            <person name="Chen Y."/>
            <person name="Shah S."/>
            <person name="Dougan E. K."/>
            <person name="Thang M."/>
            <person name="Chan C."/>
        </authorList>
    </citation>
    <scope>NUCLEOTIDE SEQUENCE [LARGE SCALE GENOMIC DNA]</scope>
</reference>
<accession>A0ABN9V1G7</accession>
<proteinExistence type="predicted"/>
<sequence length="68" mass="7405">AVEKGWTAVYTRSVESRLSRVHVLTGDVLTAWRLVNASDRATDAPALQIVRAVTQPDDMPVVGMQVAE</sequence>
<dbReference type="Proteomes" id="UP001189429">
    <property type="component" value="Unassembled WGS sequence"/>
</dbReference>
<organism evidence="1 2">
    <name type="scientific">Prorocentrum cordatum</name>
    <dbReference type="NCBI Taxonomy" id="2364126"/>
    <lineage>
        <taxon>Eukaryota</taxon>
        <taxon>Sar</taxon>
        <taxon>Alveolata</taxon>
        <taxon>Dinophyceae</taxon>
        <taxon>Prorocentrales</taxon>
        <taxon>Prorocentraceae</taxon>
        <taxon>Prorocentrum</taxon>
    </lineage>
</organism>
<dbReference type="EMBL" id="CAUYUJ010016470">
    <property type="protein sequence ID" value="CAK0865641.1"/>
    <property type="molecule type" value="Genomic_DNA"/>
</dbReference>
<comment type="caution">
    <text evidence="1">The sequence shown here is derived from an EMBL/GenBank/DDBJ whole genome shotgun (WGS) entry which is preliminary data.</text>
</comment>
<feature type="non-terminal residue" evidence="1">
    <location>
        <position position="68"/>
    </location>
</feature>